<dbReference type="GO" id="GO:0007186">
    <property type="term" value="P:G protein-coupled receptor signaling pathway"/>
    <property type="evidence" value="ECO:0007669"/>
    <property type="project" value="InterPro"/>
</dbReference>
<dbReference type="PANTHER" id="PTHR26453">
    <property type="entry name" value="OLFACTORY RECEPTOR"/>
    <property type="match status" value="1"/>
</dbReference>
<feature type="transmembrane region" description="Helical" evidence="8">
    <location>
        <begin position="46"/>
        <end position="65"/>
    </location>
</feature>
<dbReference type="Gene3D" id="1.20.1070.10">
    <property type="entry name" value="Rhodopsin 7-helix transmembrane proteins"/>
    <property type="match status" value="1"/>
</dbReference>
<sequence length="90" mass="10367">MCMAKGRQKAMTTCSSHIVVVSLFYRAVMFTYVVPHSYHMPEQDKTMFTFYTILMPMLNLLIYSLRKKDLDGAKWKALGQCLSLGKMTAF</sequence>
<accession>G5B077</accession>
<comment type="subcellular location">
    <subcellularLocation>
        <location evidence="1">Cell membrane</location>
        <topology evidence="1">Multi-pass membrane protein</topology>
    </subcellularLocation>
</comment>
<keyword evidence="5 8" id="KW-1133">Transmembrane helix</keyword>
<keyword evidence="7" id="KW-0807">Transducer</keyword>
<dbReference type="Proteomes" id="UP000006813">
    <property type="component" value="Unassembled WGS sequence"/>
</dbReference>
<evidence type="ECO:0000256" key="8">
    <source>
        <dbReference type="SAM" id="Phobius"/>
    </source>
</evidence>
<dbReference type="EMBL" id="JH167754">
    <property type="protein sequence ID" value="EHB02688.1"/>
    <property type="molecule type" value="Genomic_DNA"/>
</dbReference>
<evidence type="ECO:0000256" key="1">
    <source>
        <dbReference type="ARBA" id="ARBA00004651"/>
    </source>
</evidence>
<organism evidence="9 10">
    <name type="scientific">Heterocephalus glaber</name>
    <name type="common">Naked mole rat</name>
    <dbReference type="NCBI Taxonomy" id="10181"/>
    <lineage>
        <taxon>Eukaryota</taxon>
        <taxon>Metazoa</taxon>
        <taxon>Chordata</taxon>
        <taxon>Craniata</taxon>
        <taxon>Vertebrata</taxon>
        <taxon>Euteleostomi</taxon>
        <taxon>Mammalia</taxon>
        <taxon>Eutheria</taxon>
        <taxon>Euarchontoglires</taxon>
        <taxon>Glires</taxon>
        <taxon>Rodentia</taxon>
        <taxon>Hystricomorpha</taxon>
        <taxon>Bathyergidae</taxon>
        <taxon>Heterocephalus</taxon>
    </lineage>
</organism>
<keyword evidence="6 8" id="KW-0472">Membrane</keyword>
<dbReference type="Pfam" id="PF13853">
    <property type="entry name" value="7tm_4"/>
    <property type="match status" value="1"/>
</dbReference>
<reference evidence="9 10" key="1">
    <citation type="journal article" date="2011" name="Nature">
        <title>Genome sequencing reveals insights into physiology and longevity of the naked mole rat.</title>
        <authorList>
            <person name="Kim E.B."/>
            <person name="Fang X."/>
            <person name="Fushan A.A."/>
            <person name="Huang Z."/>
            <person name="Lobanov A.V."/>
            <person name="Han L."/>
            <person name="Marino S.M."/>
            <person name="Sun X."/>
            <person name="Turanov A.A."/>
            <person name="Yang P."/>
            <person name="Yim S.H."/>
            <person name="Zhao X."/>
            <person name="Kasaikina M.V."/>
            <person name="Stoletzki N."/>
            <person name="Peng C."/>
            <person name="Polak P."/>
            <person name="Xiong Z."/>
            <person name="Kiezun A."/>
            <person name="Zhu Y."/>
            <person name="Chen Y."/>
            <person name="Kryukov G.V."/>
            <person name="Zhang Q."/>
            <person name="Peshkin L."/>
            <person name="Yang L."/>
            <person name="Bronson R.T."/>
            <person name="Buffenstein R."/>
            <person name="Wang B."/>
            <person name="Han C."/>
            <person name="Li Q."/>
            <person name="Chen L."/>
            <person name="Zhao W."/>
            <person name="Sunyaev S.R."/>
            <person name="Park T.J."/>
            <person name="Zhang G."/>
            <person name="Wang J."/>
            <person name="Gladyshev V.N."/>
        </authorList>
    </citation>
    <scope>NUCLEOTIDE SEQUENCE [LARGE SCALE GENOMIC DNA]</scope>
</reference>
<keyword evidence="4 8" id="KW-0812">Transmembrane</keyword>
<evidence type="ECO:0000256" key="4">
    <source>
        <dbReference type="ARBA" id="ARBA00022692"/>
    </source>
</evidence>
<evidence type="ECO:0000313" key="10">
    <source>
        <dbReference type="Proteomes" id="UP000006813"/>
    </source>
</evidence>
<name>G5B077_HETGA</name>
<evidence type="ECO:0000313" key="9">
    <source>
        <dbReference type="EMBL" id="EHB02688.1"/>
    </source>
</evidence>
<proteinExistence type="predicted"/>
<dbReference type="SUPFAM" id="SSF81321">
    <property type="entry name" value="Family A G protein-coupled receptor-like"/>
    <property type="match status" value="1"/>
</dbReference>
<dbReference type="InParanoid" id="G5B077"/>
<dbReference type="GO" id="GO:0004984">
    <property type="term" value="F:olfactory receptor activity"/>
    <property type="evidence" value="ECO:0007669"/>
    <property type="project" value="InterPro"/>
</dbReference>
<keyword evidence="3" id="KW-0716">Sensory transduction</keyword>
<keyword evidence="9" id="KW-0675">Receptor</keyword>
<keyword evidence="2" id="KW-1003">Cell membrane</keyword>
<evidence type="ECO:0000256" key="2">
    <source>
        <dbReference type="ARBA" id="ARBA00022475"/>
    </source>
</evidence>
<evidence type="ECO:0000256" key="3">
    <source>
        <dbReference type="ARBA" id="ARBA00022606"/>
    </source>
</evidence>
<dbReference type="GO" id="GO:0005886">
    <property type="term" value="C:plasma membrane"/>
    <property type="evidence" value="ECO:0007669"/>
    <property type="project" value="UniProtKB-SubCell"/>
</dbReference>
<evidence type="ECO:0000256" key="6">
    <source>
        <dbReference type="ARBA" id="ARBA00023136"/>
    </source>
</evidence>
<gene>
    <name evidence="9" type="ORF">GW7_08643</name>
</gene>
<dbReference type="InterPro" id="IPR000725">
    <property type="entry name" value="Olfact_rcpt"/>
</dbReference>
<evidence type="ECO:0000256" key="7">
    <source>
        <dbReference type="ARBA" id="ARBA00023224"/>
    </source>
</evidence>
<dbReference type="AlphaFoldDB" id="G5B077"/>
<feature type="transmembrane region" description="Helical" evidence="8">
    <location>
        <begin position="12"/>
        <end position="34"/>
    </location>
</feature>
<evidence type="ECO:0000256" key="5">
    <source>
        <dbReference type="ARBA" id="ARBA00022989"/>
    </source>
</evidence>
<protein>
    <submittedName>
        <fullName evidence="9">Olfactory receptor 2T7</fullName>
    </submittedName>
</protein>